<feature type="binding site" description="axial binding residue" evidence="5">
    <location>
        <position position="480"/>
    </location>
    <ligand>
        <name>heme</name>
        <dbReference type="ChEBI" id="CHEBI:30413"/>
    </ligand>
    <ligandPart>
        <name>Fe</name>
        <dbReference type="ChEBI" id="CHEBI:18248"/>
    </ligandPart>
</feature>
<dbReference type="VEuPathDB" id="FungiDB:JI435_044620"/>
<evidence type="ECO:0000313" key="8">
    <source>
        <dbReference type="EMBL" id="QRC98398.1"/>
    </source>
</evidence>
<name>A0A7U2I1H3_PHANO</name>
<dbReference type="PROSITE" id="PS00086">
    <property type="entry name" value="CYTOCHROME_P450"/>
    <property type="match status" value="1"/>
</dbReference>
<evidence type="ECO:0000256" key="7">
    <source>
        <dbReference type="SAM" id="Phobius"/>
    </source>
</evidence>
<dbReference type="Gene3D" id="1.10.630.10">
    <property type="entry name" value="Cytochrome P450"/>
    <property type="match status" value="1"/>
</dbReference>
<dbReference type="GO" id="GO:0016705">
    <property type="term" value="F:oxidoreductase activity, acting on paired donors, with incorporation or reduction of molecular oxygen"/>
    <property type="evidence" value="ECO:0007669"/>
    <property type="project" value="InterPro"/>
</dbReference>
<dbReference type="PRINTS" id="PR00385">
    <property type="entry name" value="P450"/>
</dbReference>
<dbReference type="GO" id="GO:0004497">
    <property type="term" value="F:monooxygenase activity"/>
    <property type="evidence" value="ECO:0007669"/>
    <property type="project" value="UniProtKB-KW"/>
</dbReference>
<keyword evidence="6" id="KW-0503">Monooxygenase</keyword>
<keyword evidence="4 5" id="KW-0408">Iron</keyword>
<evidence type="ECO:0000256" key="1">
    <source>
        <dbReference type="ARBA" id="ARBA00001971"/>
    </source>
</evidence>
<protein>
    <recommendedName>
        <fullName evidence="10">Cytochrome P450</fullName>
    </recommendedName>
</protein>
<evidence type="ECO:0000256" key="3">
    <source>
        <dbReference type="ARBA" id="ARBA00022723"/>
    </source>
</evidence>
<proteinExistence type="inferred from homology"/>
<dbReference type="GO" id="GO:0020037">
    <property type="term" value="F:heme binding"/>
    <property type="evidence" value="ECO:0007669"/>
    <property type="project" value="InterPro"/>
</dbReference>
<organism evidence="8 9">
    <name type="scientific">Phaeosphaeria nodorum (strain SN15 / ATCC MYA-4574 / FGSC 10173)</name>
    <name type="common">Glume blotch fungus</name>
    <name type="synonym">Parastagonospora nodorum</name>
    <dbReference type="NCBI Taxonomy" id="321614"/>
    <lineage>
        <taxon>Eukaryota</taxon>
        <taxon>Fungi</taxon>
        <taxon>Dikarya</taxon>
        <taxon>Ascomycota</taxon>
        <taxon>Pezizomycotina</taxon>
        <taxon>Dothideomycetes</taxon>
        <taxon>Pleosporomycetidae</taxon>
        <taxon>Pleosporales</taxon>
        <taxon>Pleosporineae</taxon>
        <taxon>Phaeosphaeriaceae</taxon>
        <taxon>Parastagonospora</taxon>
    </lineage>
</organism>
<dbReference type="InterPro" id="IPR050121">
    <property type="entry name" value="Cytochrome_P450_monoxygenase"/>
</dbReference>
<sequence length="538" mass="60368">MSFITHVLASYLTTISSLLKTLTTVATLYLLIFLLFPLTQNYIRARRTGLRVIISPITPYNLTWRIASSSLRPILQHCTWYRVIDWTCCWQDASLASTSAEKEVLVVSPGLILLCTRDEKTIEGVLRKWREFEKPEWVNDILGTFGRNVDTSNGDDWTRHRKIIAPCFNERASARVWIEALAQTDRLVKSWLDSKSGAIVEGMSTLALNVISAVAFENHNVNEPTAGHTMSLKEALTTVMSTYISPMVEGFMHNPLVRICLPPRIRRLLRAMSEFSQYMDDLVTRERAQSQKHSAAPRNLIQTLIHANAAVDQAGKPQLSDSELRGNVFLFTIGGLESTSATLTYALALLAVNPEVQEWVYEEIDGLTDLSDDYGKVFPRLGRVRAVMFETLRLFAPSPPLPRTYYNPSLPCDIPTSTGSGILTLPPKTQIILNSWPVHHIYSSLSPATSPPSTEWNPKLWLSNAAPEKFFPWGFGPRVCPGMKFSQVEFCAVLVGVFGRVRIKAGREEVQRVLAGSVADPLLLHVREEIRVSVEERD</sequence>
<dbReference type="PANTHER" id="PTHR24305">
    <property type="entry name" value="CYTOCHROME P450"/>
    <property type="match status" value="1"/>
</dbReference>
<reference evidence="9" key="1">
    <citation type="journal article" date="2021" name="BMC Genomics">
        <title>Chromosome-level genome assembly and manually-curated proteome of model necrotroph Parastagonospora nodorum Sn15 reveals a genome-wide trove of candidate effector homologs, and redundancy of virulence-related functions within an accessory chromosome.</title>
        <authorList>
            <person name="Bertazzoni S."/>
            <person name="Jones D.A.B."/>
            <person name="Phan H.T."/>
            <person name="Tan K.-C."/>
            <person name="Hane J.K."/>
        </authorList>
    </citation>
    <scope>NUCLEOTIDE SEQUENCE [LARGE SCALE GENOMIC DNA]</scope>
    <source>
        <strain evidence="9">SN15 / ATCC MYA-4574 / FGSC 10173)</strain>
    </source>
</reference>
<dbReference type="InterPro" id="IPR036396">
    <property type="entry name" value="Cyt_P450_sf"/>
</dbReference>
<evidence type="ECO:0000256" key="2">
    <source>
        <dbReference type="ARBA" id="ARBA00010617"/>
    </source>
</evidence>
<dbReference type="GO" id="GO:0005506">
    <property type="term" value="F:iron ion binding"/>
    <property type="evidence" value="ECO:0007669"/>
    <property type="project" value="InterPro"/>
</dbReference>
<dbReference type="SUPFAM" id="SSF48264">
    <property type="entry name" value="Cytochrome P450"/>
    <property type="match status" value="1"/>
</dbReference>
<evidence type="ECO:0000256" key="6">
    <source>
        <dbReference type="RuleBase" id="RU000461"/>
    </source>
</evidence>
<dbReference type="InterPro" id="IPR001128">
    <property type="entry name" value="Cyt_P450"/>
</dbReference>
<dbReference type="OMA" id="PCFNERA"/>
<dbReference type="InterPro" id="IPR017972">
    <property type="entry name" value="Cyt_P450_CS"/>
</dbReference>
<dbReference type="AlphaFoldDB" id="A0A7U2I1H3"/>
<gene>
    <name evidence="8" type="ORF">JI435_044620</name>
</gene>
<evidence type="ECO:0000256" key="4">
    <source>
        <dbReference type="ARBA" id="ARBA00023004"/>
    </source>
</evidence>
<accession>A0A7U2I1H3</accession>
<dbReference type="EMBL" id="CP069030">
    <property type="protein sequence ID" value="QRC98398.1"/>
    <property type="molecule type" value="Genomic_DNA"/>
</dbReference>
<keyword evidence="5 6" id="KW-0349">Heme</keyword>
<keyword evidence="7" id="KW-0472">Membrane</keyword>
<evidence type="ECO:0000256" key="5">
    <source>
        <dbReference type="PIRSR" id="PIRSR602401-1"/>
    </source>
</evidence>
<dbReference type="InterPro" id="IPR002401">
    <property type="entry name" value="Cyt_P450_E_grp-I"/>
</dbReference>
<keyword evidence="6" id="KW-0560">Oxidoreductase</keyword>
<keyword evidence="7" id="KW-1133">Transmembrane helix</keyword>
<dbReference type="PANTHER" id="PTHR24305:SF166">
    <property type="entry name" value="CYTOCHROME P450 12A4, MITOCHONDRIAL-RELATED"/>
    <property type="match status" value="1"/>
</dbReference>
<evidence type="ECO:0000313" key="9">
    <source>
        <dbReference type="Proteomes" id="UP000663193"/>
    </source>
</evidence>
<comment type="similarity">
    <text evidence="2 6">Belongs to the cytochrome P450 family.</text>
</comment>
<comment type="cofactor">
    <cofactor evidence="1 5">
        <name>heme</name>
        <dbReference type="ChEBI" id="CHEBI:30413"/>
    </cofactor>
</comment>
<feature type="transmembrane region" description="Helical" evidence="7">
    <location>
        <begin position="18"/>
        <end position="38"/>
    </location>
</feature>
<keyword evidence="9" id="KW-1185">Reference proteome</keyword>
<keyword evidence="3 5" id="KW-0479">Metal-binding</keyword>
<evidence type="ECO:0008006" key="10">
    <source>
        <dbReference type="Google" id="ProtNLM"/>
    </source>
</evidence>
<dbReference type="OrthoDB" id="1470350at2759"/>
<dbReference type="Proteomes" id="UP000663193">
    <property type="component" value="Chromosome 8"/>
</dbReference>
<dbReference type="PRINTS" id="PR00463">
    <property type="entry name" value="EP450I"/>
</dbReference>
<dbReference type="Pfam" id="PF00067">
    <property type="entry name" value="p450"/>
    <property type="match status" value="1"/>
</dbReference>
<keyword evidence="7" id="KW-0812">Transmembrane</keyword>